<accession>A0A386HTY9</accession>
<sequence length="165" mass="17600">MTTITLKGNPIHTVGTLPAVGTEAQNFTLVADDLSEKSLADFKGKNIILNIFPSVNTGVCAASVREFNKDAAALPNTAVLCISKDLPFAQAQFCGAEGIKNVTMLSDFRTDFGHEYGVQMADGPLKGLLSRAVIVIDSQGKIIYEEQVPEITQEPDFAKALAAVK</sequence>
<dbReference type="HAMAP" id="MF_00269">
    <property type="entry name" value="Tpx"/>
    <property type="match status" value="1"/>
</dbReference>
<comment type="function">
    <text evidence="6">Thiol-specific peroxidase that catalyzes the reduction of hydrogen peroxide and organic hydroperoxides to water and alcohols, respectively. Plays a role in cell protection against oxidative stress by detoxifying peroxides.</text>
</comment>
<dbReference type="InterPro" id="IPR018219">
    <property type="entry name" value="Tpx_CS"/>
</dbReference>
<keyword evidence="1 6" id="KW-0575">Peroxidase</keyword>
<dbReference type="InterPro" id="IPR013740">
    <property type="entry name" value="Redoxin"/>
</dbReference>
<dbReference type="SUPFAM" id="SSF52833">
    <property type="entry name" value="Thioredoxin-like"/>
    <property type="match status" value="1"/>
</dbReference>
<comment type="similarity">
    <text evidence="6">Belongs to the peroxiredoxin family. Tpx subfamily.</text>
</comment>
<comment type="catalytic activity">
    <reaction evidence="6">
        <text>a hydroperoxide + [thioredoxin]-dithiol = an alcohol + [thioredoxin]-disulfide + H2O</text>
        <dbReference type="Rhea" id="RHEA:62620"/>
        <dbReference type="Rhea" id="RHEA-COMP:10698"/>
        <dbReference type="Rhea" id="RHEA-COMP:10700"/>
        <dbReference type="ChEBI" id="CHEBI:15377"/>
        <dbReference type="ChEBI" id="CHEBI:29950"/>
        <dbReference type="ChEBI" id="CHEBI:30879"/>
        <dbReference type="ChEBI" id="CHEBI:35924"/>
        <dbReference type="ChEBI" id="CHEBI:50058"/>
        <dbReference type="EC" id="1.11.1.24"/>
    </reaction>
</comment>
<evidence type="ECO:0000256" key="2">
    <source>
        <dbReference type="ARBA" id="ARBA00022862"/>
    </source>
</evidence>
<protein>
    <recommendedName>
        <fullName evidence="6">Thiol peroxidase</fullName>
        <shortName evidence="6">Tpx</shortName>
        <ecNumber evidence="6">1.11.1.24</ecNumber>
    </recommendedName>
    <alternativeName>
        <fullName evidence="6">Peroxiredoxin tpx</fullName>
        <shortName evidence="6">Prx</shortName>
    </alternativeName>
    <alternativeName>
        <fullName evidence="6">Thioredoxin peroxidase</fullName>
    </alternativeName>
    <alternativeName>
        <fullName evidence="6">Thioredoxin-dependent peroxiredoxin</fullName>
    </alternativeName>
</protein>
<comment type="subunit">
    <text evidence="6">Homodimer.</text>
</comment>
<evidence type="ECO:0000256" key="4">
    <source>
        <dbReference type="ARBA" id="ARBA00023157"/>
    </source>
</evidence>
<reference evidence="8 9" key="1">
    <citation type="submission" date="2018-09" db="EMBL/GenBank/DDBJ databases">
        <title>Arachidicoccus sp. nov., a bacterium isolated from soil.</title>
        <authorList>
            <person name="Weon H.-Y."/>
            <person name="Kwon S.-W."/>
            <person name="Lee S.A."/>
        </authorList>
    </citation>
    <scope>NUCLEOTIDE SEQUENCE [LARGE SCALE GENOMIC DNA]</scope>
    <source>
        <strain evidence="8 9">KIS59-12</strain>
    </source>
</reference>
<organism evidence="8 9">
    <name type="scientific">Arachidicoccus soli</name>
    <dbReference type="NCBI Taxonomy" id="2341117"/>
    <lineage>
        <taxon>Bacteria</taxon>
        <taxon>Pseudomonadati</taxon>
        <taxon>Bacteroidota</taxon>
        <taxon>Chitinophagia</taxon>
        <taxon>Chitinophagales</taxon>
        <taxon>Chitinophagaceae</taxon>
        <taxon>Arachidicoccus</taxon>
    </lineage>
</organism>
<evidence type="ECO:0000313" key="9">
    <source>
        <dbReference type="Proteomes" id="UP000266118"/>
    </source>
</evidence>
<dbReference type="NCBIfam" id="NF001808">
    <property type="entry name" value="PRK00522.1"/>
    <property type="match status" value="1"/>
</dbReference>
<dbReference type="InterPro" id="IPR050455">
    <property type="entry name" value="Tpx_Peroxidase_subfamily"/>
</dbReference>
<keyword evidence="5 6" id="KW-0676">Redox-active center</keyword>
<evidence type="ECO:0000256" key="5">
    <source>
        <dbReference type="ARBA" id="ARBA00023284"/>
    </source>
</evidence>
<dbReference type="EMBL" id="CP032489">
    <property type="protein sequence ID" value="AYD49293.1"/>
    <property type="molecule type" value="Genomic_DNA"/>
</dbReference>
<dbReference type="AlphaFoldDB" id="A0A386HTY9"/>
<evidence type="ECO:0000259" key="7">
    <source>
        <dbReference type="PROSITE" id="PS51352"/>
    </source>
</evidence>
<feature type="active site" description="Cysteine sulfenic acid (-SOH) intermediate" evidence="6">
    <location>
        <position position="60"/>
    </location>
</feature>
<dbReference type="KEGG" id="ark:D6B99_05230"/>
<dbReference type="Pfam" id="PF08534">
    <property type="entry name" value="Redoxin"/>
    <property type="match status" value="1"/>
</dbReference>
<keyword evidence="2 6" id="KW-0049">Antioxidant</keyword>
<evidence type="ECO:0000256" key="3">
    <source>
        <dbReference type="ARBA" id="ARBA00023002"/>
    </source>
</evidence>
<keyword evidence="3 6" id="KW-0560">Oxidoreductase</keyword>
<dbReference type="GO" id="GO:0008379">
    <property type="term" value="F:thioredoxin peroxidase activity"/>
    <property type="evidence" value="ECO:0007669"/>
    <property type="project" value="UniProtKB-UniRule"/>
</dbReference>
<dbReference type="InterPro" id="IPR036249">
    <property type="entry name" value="Thioredoxin-like_sf"/>
</dbReference>
<keyword evidence="4 6" id="KW-1015">Disulfide bond</keyword>
<dbReference type="PANTHER" id="PTHR43110">
    <property type="entry name" value="THIOL PEROXIDASE"/>
    <property type="match status" value="1"/>
</dbReference>
<dbReference type="PROSITE" id="PS51352">
    <property type="entry name" value="THIOREDOXIN_2"/>
    <property type="match status" value="1"/>
</dbReference>
<feature type="domain" description="Thioredoxin" evidence="7">
    <location>
        <begin position="18"/>
        <end position="165"/>
    </location>
</feature>
<dbReference type="InterPro" id="IPR013766">
    <property type="entry name" value="Thioredoxin_domain"/>
</dbReference>
<dbReference type="EC" id="1.11.1.24" evidence="6"/>
<dbReference type="PROSITE" id="PS01265">
    <property type="entry name" value="TPX"/>
    <property type="match status" value="1"/>
</dbReference>
<dbReference type="PANTHER" id="PTHR43110:SF1">
    <property type="entry name" value="THIOL PEROXIDASE"/>
    <property type="match status" value="1"/>
</dbReference>
<comment type="miscellaneous">
    <text evidence="6">The active site is a conserved redox-active cysteine residue, the peroxidatic cysteine (C(P)), which makes the nucleophilic attack on the peroxide substrate. The peroxide oxidizes the C(P)-SH to cysteine sulfenic acid (C(P)-SOH), which then reacts with another cysteine residue, the resolving cysteine (C(R)), to form a disulfide bridge. The disulfide is subsequently reduced by an appropriate electron donor to complete the catalytic cycle. In this atypical 2-Cys peroxiredoxin, C(R) is present in the same subunit to form an intramolecular disulfide. The disulfide is subsequently reduced by thioredoxin.</text>
</comment>
<dbReference type="OrthoDB" id="9809746at2"/>
<evidence type="ECO:0000256" key="6">
    <source>
        <dbReference type="HAMAP-Rule" id="MF_00269"/>
    </source>
</evidence>
<dbReference type="Gene3D" id="3.40.30.10">
    <property type="entry name" value="Glutaredoxin"/>
    <property type="match status" value="1"/>
</dbReference>
<dbReference type="Proteomes" id="UP000266118">
    <property type="component" value="Chromosome"/>
</dbReference>
<keyword evidence="9" id="KW-1185">Reference proteome</keyword>
<dbReference type="InterPro" id="IPR002065">
    <property type="entry name" value="TPX"/>
</dbReference>
<evidence type="ECO:0000313" key="8">
    <source>
        <dbReference type="EMBL" id="AYD49293.1"/>
    </source>
</evidence>
<feature type="disulfide bond" description="Redox-active" evidence="6">
    <location>
        <begin position="60"/>
        <end position="94"/>
    </location>
</feature>
<evidence type="ECO:0000256" key="1">
    <source>
        <dbReference type="ARBA" id="ARBA00022559"/>
    </source>
</evidence>
<name>A0A386HTY9_9BACT</name>
<proteinExistence type="inferred from homology"/>
<dbReference type="CDD" id="cd03014">
    <property type="entry name" value="PRX_Atyp2cys"/>
    <property type="match status" value="1"/>
</dbReference>
<gene>
    <name evidence="6" type="primary">tpx</name>
    <name evidence="8" type="ORF">D6B99_05230</name>
</gene>